<dbReference type="CDD" id="cd18785">
    <property type="entry name" value="SF2_C"/>
    <property type="match status" value="1"/>
</dbReference>
<dbReference type="InterPro" id="IPR027417">
    <property type="entry name" value="P-loop_NTPase"/>
</dbReference>
<feature type="region of interest" description="Disordered" evidence="2">
    <location>
        <begin position="669"/>
        <end position="693"/>
    </location>
</feature>
<dbReference type="SMART" id="SM00487">
    <property type="entry name" value="DEXDc"/>
    <property type="match status" value="1"/>
</dbReference>
<dbReference type="CDD" id="cd22333">
    <property type="entry name" value="LlaBIII_nuclease-like"/>
    <property type="match status" value="1"/>
</dbReference>
<dbReference type="InterPro" id="IPR002052">
    <property type="entry name" value="DNA_methylase_N6_adenine_CS"/>
</dbReference>
<sequence>MASVHEVIEVLRQIPNNAERGIKFEELMVRYFQHDPLLTQQYDQVWRWKDWPGRDGKPDTGIDLVARERDSDECTAIQCKFYDPAHQLAKEDIDSFFTASGKKPFTNRLIISTTDRWSKHAEDALDGQLIPVERLSLADIADSPIDWDIAWPGGEVLFSLAPATRNEPRPHQITAIEKVFEGFGTGHDRGKLIMACGTGKTFTALQIAERTVHENGGAARVLFCVPSISLLSQTLREWTAQTRLDLRAFAVCSDTKVSRAAEDFRVHDVAIPVTTDATKLAQEMAHRRRAKGLTVVFTTYQSLPVVAEAQHGHGVDAFDLVICDEAHRTTGVTAAGADESNFVRVHDADYLKSTRRLYMTATPRIYDERAKDQADEHGAELASMDDESVFGPEFHRLSFGEAVDRNLLTDYKVLVLTVDEELIASPMQQQLAGEHSELQLDDASKIVGCWNGLAKRAGQTPDGGLGFAVGEPPMRRAVAFAADIADSKGVARVFPAVVDAYRDLLENNDAADRTNIDLHCEVEHVDGTFNALERNRKLSWLKAPIPEGECRILTNARCLSEGVDVPALDAVMFLHPRNSVVDVVQSVGRVMRRSEGKDYGYIILPVAVPSGISPAQALSDNRRFRVVWQVLNALRAHDDRFNAMVNSINLNTGDPGTGRGTDRLLGAHIGPTTDTDERIDTGNPATDTTNTPAADAQTGTAIAQQMALFSLSDWQEAIFARIVDKVGTRVYWEEWAADVADIAATLIIRINSVLKDAEPAVTDAFDAFLQGLRDNLNDSITRDDAISMLAQHLITKPVFDALFADHDFASHNPVSRVMQSMVDTLGGAGLEAETAQLQGFYDSVRMRAAEITTAEGKQQIIAELYEKFFRIGFKKQADALGIVYTPWQVIDFILTAADIALRDAFGRGLTHDNVHILDPFTGTGTFITRLLQSGLILPSDLARKYASELHANELMLLAYYIAAVNIETTYHALTGKTEDTDAYEPFPGIVLADTFQISEHGDSLDALMFPQNNARITRQLETHINVILCNPPYSVGQTSANDLNANIKYPTLDSRIENTYAKYSTATNKNSLYDSYLRAFRWASDRIGDTGIVAFVSNGGWIDGNTADGIRHSLAAEYSRIYVYNLRGNQRTAGELSRKEGGKIFGSGSRNTVAIFIGIKDPAHSGPCDIRYRDIGDYLTRDDKLQILADTPLNEIDWQTITPNQHNDWTNQRDEEYLSWPAIGEKPSRQGQATVFSTFSAGLQTNRDAWVYNYSSANLSANTHRMIENYNAQRASFADFCRAAGITKPNEATVADFLAANPDVAQADYIKWSRSLRTHLARGTRIAFHPEGLIAGHYRPFNAQHAYFDRHLNHERSQLPLMFPTPHHKNIGFMVMAPREGTEFAALATDLIPDLSFFTYTVQFFPRWTYRKAESAEGELNFDSIDAGDIDEYGYYKIDNITDEILFLYRAAVGDRVSKDDIFYYVYGLLHDPVYRKTYAADLKKMLPRIPTPTSLERFETLVAAGRGLADLHVNYETIEPYPLDVQFKAGTDTNDRETWRVQKLKWKSKTDRTTIVYNPKVTIAGIPENAQGYMLGSRSALDWIIDRYQVKDDKASGIVNDPNDWSDEHSGPTYIVELIKRITTVSSETLKIIDQMSESR</sequence>
<dbReference type="Pfam" id="PF22240">
    <property type="entry name" value="ISP_coupler"/>
    <property type="match status" value="1"/>
</dbReference>
<proteinExistence type="predicted"/>
<dbReference type="InterPro" id="IPR039442">
    <property type="entry name" value="Mrr-like_dom"/>
</dbReference>
<dbReference type="PANTHER" id="PTHR47396:SF1">
    <property type="entry name" value="ATP-DEPENDENT HELICASE IRC3-RELATED"/>
    <property type="match status" value="1"/>
</dbReference>
<dbReference type="Gene3D" id="3.40.50.300">
    <property type="entry name" value="P-loop containing nucleotide triphosphate hydrolases"/>
    <property type="match status" value="2"/>
</dbReference>
<keyword evidence="4" id="KW-0347">Helicase</keyword>
<gene>
    <name evidence="4" type="ORF">D5S18_29695</name>
</gene>
<dbReference type="GO" id="GO:0005524">
    <property type="term" value="F:ATP binding"/>
    <property type="evidence" value="ECO:0007669"/>
    <property type="project" value="InterPro"/>
</dbReference>
<dbReference type="InterPro" id="IPR041635">
    <property type="entry name" value="Type_ISP_LLaBIII_C"/>
</dbReference>
<dbReference type="Pfam" id="PF13156">
    <property type="entry name" value="Mrr_cat_2"/>
    <property type="match status" value="1"/>
</dbReference>
<dbReference type="GO" id="GO:0032259">
    <property type="term" value="P:methylation"/>
    <property type="evidence" value="ECO:0007669"/>
    <property type="project" value="InterPro"/>
</dbReference>
<dbReference type="InterPro" id="IPR003356">
    <property type="entry name" value="DNA_methylase_A-5"/>
</dbReference>
<keyword evidence="5" id="KW-1185">Reference proteome</keyword>
<dbReference type="InterPro" id="IPR029063">
    <property type="entry name" value="SAM-dependent_MTases_sf"/>
</dbReference>
<evidence type="ECO:0000313" key="4">
    <source>
        <dbReference type="EMBL" id="RJO70035.1"/>
    </source>
</evidence>
<dbReference type="InterPro" id="IPR011856">
    <property type="entry name" value="tRNA_endonuc-like_dom_sf"/>
</dbReference>
<dbReference type="RefSeq" id="WP_120044402.1">
    <property type="nucleotide sequence ID" value="NZ_QZFU01000041.1"/>
</dbReference>
<dbReference type="InterPro" id="IPR001650">
    <property type="entry name" value="Helicase_C-like"/>
</dbReference>
<protein>
    <submittedName>
        <fullName evidence="4">DEAD/DEAH box helicase</fullName>
    </submittedName>
</protein>
<evidence type="ECO:0000313" key="5">
    <source>
        <dbReference type="Proteomes" id="UP000266677"/>
    </source>
</evidence>
<comment type="caution">
    <text evidence="4">The sequence shown here is derived from an EMBL/GenBank/DDBJ whole genome shotgun (WGS) entry which is preliminary data.</text>
</comment>
<dbReference type="InterPro" id="IPR053980">
    <property type="entry name" value="ISP_coupler"/>
</dbReference>
<dbReference type="SMART" id="SM00490">
    <property type="entry name" value="HELICc"/>
    <property type="match status" value="1"/>
</dbReference>
<dbReference type="PANTHER" id="PTHR47396">
    <property type="entry name" value="TYPE I RESTRICTION ENZYME ECOKI R PROTEIN"/>
    <property type="match status" value="1"/>
</dbReference>
<dbReference type="SUPFAM" id="SSF52980">
    <property type="entry name" value="Restriction endonuclease-like"/>
    <property type="match status" value="1"/>
</dbReference>
<accession>A0A3A4JUX0</accession>
<dbReference type="Gene3D" id="3.40.1350.10">
    <property type="match status" value="1"/>
</dbReference>
<dbReference type="InterPro" id="IPR014001">
    <property type="entry name" value="Helicase_ATP-bd"/>
</dbReference>
<dbReference type="InterPro" id="IPR011335">
    <property type="entry name" value="Restrct_endonuc-II-like"/>
</dbReference>
<organism evidence="4 5">
    <name type="scientific">Nocardia panacis</name>
    <dbReference type="NCBI Taxonomy" id="2340916"/>
    <lineage>
        <taxon>Bacteria</taxon>
        <taxon>Bacillati</taxon>
        <taxon>Actinomycetota</taxon>
        <taxon>Actinomycetes</taxon>
        <taxon>Mycobacteriales</taxon>
        <taxon>Nocardiaceae</taxon>
        <taxon>Nocardia</taxon>
    </lineage>
</organism>
<reference evidence="4 5" key="1">
    <citation type="submission" date="2018-09" db="EMBL/GenBank/DDBJ databases">
        <title>YIM PH21274 draft genome.</title>
        <authorList>
            <person name="Miao C."/>
        </authorList>
    </citation>
    <scope>NUCLEOTIDE SEQUENCE [LARGE SCALE GENOMIC DNA]</scope>
    <source>
        <strain evidence="4 5">YIM PH 21724</strain>
    </source>
</reference>
<keyword evidence="4" id="KW-0067">ATP-binding</keyword>
<dbReference type="Gene3D" id="3.40.50.150">
    <property type="entry name" value="Vaccinia Virus protein VP39"/>
    <property type="match status" value="1"/>
</dbReference>
<dbReference type="GO" id="GO:0005829">
    <property type="term" value="C:cytosol"/>
    <property type="evidence" value="ECO:0007669"/>
    <property type="project" value="TreeGrafter"/>
</dbReference>
<dbReference type="SUPFAM" id="SSF53335">
    <property type="entry name" value="S-adenosyl-L-methionine-dependent methyltransferases"/>
    <property type="match status" value="1"/>
</dbReference>
<keyword evidence="4" id="KW-0547">Nucleotide-binding</keyword>
<dbReference type="Pfam" id="PF18135">
    <property type="entry name" value="Type_ISP_C"/>
    <property type="match status" value="1"/>
</dbReference>
<dbReference type="OrthoDB" id="9776021at2"/>
<dbReference type="Proteomes" id="UP000266677">
    <property type="component" value="Unassembled WGS sequence"/>
</dbReference>
<keyword evidence="4" id="KW-0378">Hydrolase</keyword>
<dbReference type="GO" id="GO:0008170">
    <property type="term" value="F:N-methyltransferase activity"/>
    <property type="evidence" value="ECO:0007669"/>
    <property type="project" value="InterPro"/>
</dbReference>
<dbReference type="GO" id="GO:0004386">
    <property type="term" value="F:helicase activity"/>
    <property type="evidence" value="ECO:0007669"/>
    <property type="project" value="UniProtKB-KW"/>
</dbReference>
<dbReference type="InterPro" id="IPR006935">
    <property type="entry name" value="Helicase/UvrB_N"/>
</dbReference>
<dbReference type="GO" id="GO:0009307">
    <property type="term" value="P:DNA restriction-modification system"/>
    <property type="evidence" value="ECO:0007669"/>
    <property type="project" value="UniProtKB-KW"/>
</dbReference>
<name>A0A3A4JUX0_9NOCA</name>
<dbReference type="PROSITE" id="PS00092">
    <property type="entry name" value="N6_MTASE"/>
    <property type="match status" value="1"/>
</dbReference>
<feature type="domain" description="Helicase ATP-binding" evidence="3">
    <location>
        <begin position="181"/>
        <end position="381"/>
    </location>
</feature>
<evidence type="ECO:0000256" key="1">
    <source>
        <dbReference type="ARBA" id="ARBA00022747"/>
    </source>
</evidence>
<dbReference type="GO" id="GO:0003677">
    <property type="term" value="F:DNA binding"/>
    <property type="evidence" value="ECO:0007669"/>
    <property type="project" value="InterPro"/>
</dbReference>
<evidence type="ECO:0000256" key="2">
    <source>
        <dbReference type="SAM" id="MobiDB-lite"/>
    </source>
</evidence>
<dbReference type="InterPro" id="IPR050742">
    <property type="entry name" value="Helicase_Restrict-Modif_Enz"/>
</dbReference>
<keyword evidence="1" id="KW-0680">Restriction system</keyword>
<dbReference type="Pfam" id="PF04851">
    <property type="entry name" value="ResIII"/>
    <property type="match status" value="1"/>
</dbReference>
<dbReference type="GO" id="GO:0016787">
    <property type="term" value="F:hydrolase activity"/>
    <property type="evidence" value="ECO:0007669"/>
    <property type="project" value="InterPro"/>
</dbReference>
<dbReference type="Pfam" id="PF02384">
    <property type="entry name" value="N6_Mtase"/>
    <property type="match status" value="1"/>
</dbReference>
<dbReference type="EMBL" id="QZFU01000041">
    <property type="protein sequence ID" value="RJO70035.1"/>
    <property type="molecule type" value="Genomic_DNA"/>
</dbReference>
<dbReference type="PROSITE" id="PS51192">
    <property type="entry name" value="HELICASE_ATP_BIND_1"/>
    <property type="match status" value="1"/>
</dbReference>
<dbReference type="Pfam" id="PF00271">
    <property type="entry name" value="Helicase_C"/>
    <property type="match status" value="1"/>
</dbReference>
<feature type="compositionally biased region" description="Low complexity" evidence="2">
    <location>
        <begin position="683"/>
        <end position="693"/>
    </location>
</feature>
<dbReference type="PRINTS" id="PR00507">
    <property type="entry name" value="N12N6MTFRASE"/>
</dbReference>
<evidence type="ECO:0000259" key="3">
    <source>
        <dbReference type="PROSITE" id="PS51192"/>
    </source>
</evidence>
<dbReference type="SUPFAM" id="SSF52540">
    <property type="entry name" value="P-loop containing nucleoside triphosphate hydrolases"/>
    <property type="match status" value="1"/>
</dbReference>